<dbReference type="PANTHER" id="PTHR11601">
    <property type="entry name" value="CYSTEINE DESULFURYLASE FAMILY MEMBER"/>
    <property type="match status" value="1"/>
</dbReference>
<evidence type="ECO:0000256" key="4">
    <source>
        <dbReference type="ARBA" id="ARBA00022679"/>
    </source>
</evidence>
<evidence type="ECO:0000313" key="13">
    <source>
        <dbReference type="Proteomes" id="UP000184263"/>
    </source>
</evidence>
<keyword evidence="6" id="KW-0663">Pyridoxal phosphate</keyword>
<keyword evidence="7" id="KW-0408">Iron</keyword>
<keyword evidence="4" id="KW-0808">Transferase</keyword>
<evidence type="ECO:0000256" key="3">
    <source>
        <dbReference type="ARBA" id="ARBA00012239"/>
    </source>
</evidence>
<dbReference type="Pfam" id="PF00266">
    <property type="entry name" value="Aminotran_5"/>
    <property type="match status" value="1"/>
</dbReference>
<keyword evidence="8" id="KW-0411">Iron-sulfur</keyword>
<evidence type="ECO:0000256" key="1">
    <source>
        <dbReference type="ARBA" id="ARBA00001933"/>
    </source>
</evidence>
<dbReference type="EMBL" id="FRBC01000017">
    <property type="protein sequence ID" value="SHK77915.1"/>
    <property type="molecule type" value="Genomic_DNA"/>
</dbReference>
<comment type="cofactor">
    <cofactor evidence="1 10">
        <name>pyridoxal 5'-phosphate</name>
        <dbReference type="ChEBI" id="CHEBI:597326"/>
    </cofactor>
</comment>
<evidence type="ECO:0000256" key="5">
    <source>
        <dbReference type="ARBA" id="ARBA00022723"/>
    </source>
</evidence>
<evidence type="ECO:0000256" key="6">
    <source>
        <dbReference type="ARBA" id="ARBA00022898"/>
    </source>
</evidence>
<dbReference type="InterPro" id="IPR000192">
    <property type="entry name" value="Aminotrans_V_dom"/>
</dbReference>
<dbReference type="PANTHER" id="PTHR11601:SF34">
    <property type="entry name" value="CYSTEINE DESULFURASE"/>
    <property type="match status" value="1"/>
</dbReference>
<evidence type="ECO:0000256" key="2">
    <source>
        <dbReference type="ARBA" id="ARBA00006490"/>
    </source>
</evidence>
<dbReference type="InterPro" id="IPR016454">
    <property type="entry name" value="Cysteine_dSase"/>
</dbReference>
<dbReference type="GO" id="GO:0051536">
    <property type="term" value="F:iron-sulfur cluster binding"/>
    <property type="evidence" value="ECO:0007669"/>
    <property type="project" value="UniProtKB-KW"/>
</dbReference>
<evidence type="ECO:0000256" key="7">
    <source>
        <dbReference type="ARBA" id="ARBA00023004"/>
    </source>
</evidence>
<keyword evidence="5" id="KW-0479">Metal-binding</keyword>
<name>A0A1M6V975_SELRU</name>
<dbReference type="InterPro" id="IPR015422">
    <property type="entry name" value="PyrdxlP-dep_Trfase_small"/>
</dbReference>
<dbReference type="GO" id="GO:0031071">
    <property type="term" value="F:cysteine desulfurase activity"/>
    <property type="evidence" value="ECO:0007669"/>
    <property type="project" value="UniProtKB-EC"/>
</dbReference>
<dbReference type="SUPFAM" id="SSF53383">
    <property type="entry name" value="PLP-dependent transferases"/>
    <property type="match status" value="1"/>
</dbReference>
<dbReference type="FunFam" id="3.40.640.10:FF:000084">
    <property type="entry name" value="IscS-like cysteine desulfurase"/>
    <property type="match status" value="1"/>
</dbReference>
<evidence type="ECO:0000256" key="10">
    <source>
        <dbReference type="RuleBase" id="RU004504"/>
    </source>
</evidence>
<feature type="domain" description="Aminotransferase class V" evidence="11">
    <location>
        <begin position="14"/>
        <end position="371"/>
    </location>
</feature>
<dbReference type="Gene3D" id="3.40.640.10">
    <property type="entry name" value="Type I PLP-dependent aspartate aminotransferase-like (Major domain)"/>
    <property type="match status" value="1"/>
</dbReference>
<dbReference type="EC" id="2.8.1.7" evidence="3"/>
<dbReference type="InterPro" id="IPR015424">
    <property type="entry name" value="PyrdxlP-dep_Trfase"/>
</dbReference>
<proteinExistence type="inferred from homology"/>
<evidence type="ECO:0000256" key="9">
    <source>
        <dbReference type="ARBA" id="ARBA00050776"/>
    </source>
</evidence>
<organism evidence="12 13">
    <name type="scientific">Selenomonas ruminantium</name>
    <dbReference type="NCBI Taxonomy" id="971"/>
    <lineage>
        <taxon>Bacteria</taxon>
        <taxon>Bacillati</taxon>
        <taxon>Bacillota</taxon>
        <taxon>Negativicutes</taxon>
        <taxon>Selenomonadales</taxon>
        <taxon>Selenomonadaceae</taxon>
        <taxon>Selenomonas</taxon>
    </lineage>
</organism>
<comment type="similarity">
    <text evidence="2">Belongs to the class-V pyridoxal-phosphate-dependent aminotransferase family. NifS/IscS subfamily.</text>
</comment>
<evidence type="ECO:0000313" key="12">
    <source>
        <dbReference type="EMBL" id="SHK77915.1"/>
    </source>
</evidence>
<protein>
    <recommendedName>
        <fullName evidence="3">cysteine desulfurase</fullName>
        <ecNumber evidence="3">2.8.1.7</ecNumber>
    </recommendedName>
</protein>
<comment type="catalytic activity">
    <reaction evidence="9">
        <text>(sulfur carrier)-H + L-cysteine = (sulfur carrier)-SH + L-alanine</text>
        <dbReference type="Rhea" id="RHEA:43892"/>
        <dbReference type="Rhea" id="RHEA-COMP:14737"/>
        <dbReference type="Rhea" id="RHEA-COMP:14739"/>
        <dbReference type="ChEBI" id="CHEBI:29917"/>
        <dbReference type="ChEBI" id="CHEBI:35235"/>
        <dbReference type="ChEBI" id="CHEBI:57972"/>
        <dbReference type="ChEBI" id="CHEBI:64428"/>
        <dbReference type="EC" id="2.8.1.7"/>
    </reaction>
</comment>
<dbReference type="GO" id="GO:0046872">
    <property type="term" value="F:metal ion binding"/>
    <property type="evidence" value="ECO:0007669"/>
    <property type="project" value="UniProtKB-KW"/>
</dbReference>
<dbReference type="Proteomes" id="UP000184263">
    <property type="component" value="Unassembled WGS sequence"/>
</dbReference>
<dbReference type="InterPro" id="IPR015421">
    <property type="entry name" value="PyrdxlP-dep_Trfase_major"/>
</dbReference>
<evidence type="ECO:0000256" key="8">
    <source>
        <dbReference type="ARBA" id="ARBA00023014"/>
    </source>
</evidence>
<dbReference type="AlphaFoldDB" id="A0A1M6V975"/>
<evidence type="ECO:0000259" key="11">
    <source>
        <dbReference type="Pfam" id="PF00266"/>
    </source>
</evidence>
<dbReference type="InterPro" id="IPR020578">
    <property type="entry name" value="Aminotrans_V_PyrdxlP_BS"/>
</dbReference>
<dbReference type="Gene3D" id="1.10.260.50">
    <property type="match status" value="1"/>
</dbReference>
<dbReference type="Gene3D" id="3.90.1150.10">
    <property type="entry name" value="Aspartate Aminotransferase, domain 1"/>
    <property type="match status" value="1"/>
</dbReference>
<reference evidence="12 13" key="1">
    <citation type="submission" date="2016-11" db="EMBL/GenBank/DDBJ databases">
        <authorList>
            <person name="Jaros S."/>
            <person name="Januszkiewicz K."/>
            <person name="Wedrychowicz H."/>
        </authorList>
    </citation>
    <scope>NUCLEOTIDE SEQUENCE [LARGE SCALE GENOMIC DNA]</scope>
    <source>
        <strain evidence="12 13">HD4</strain>
    </source>
</reference>
<dbReference type="PIRSF" id="PIRSF005572">
    <property type="entry name" value="NifS"/>
    <property type="match status" value="1"/>
</dbReference>
<dbReference type="PROSITE" id="PS00595">
    <property type="entry name" value="AA_TRANSFER_CLASS_5"/>
    <property type="match status" value="1"/>
</dbReference>
<dbReference type="OrthoDB" id="9808002at2"/>
<gene>
    <name evidence="12" type="ORF">SAMN05216582_11734</name>
</gene>
<accession>A0A1M6V975</accession>
<sequence>MTKFRVGDFVKYNIYADNAATTAMYPEVAEIMRTYFVDDFYNPSALYRQATKIRRQIKNARETIASKIGALPEEIYFTSCGSEADNWALKGFVAAHKNPVSIITSQIEHHAILNTCTFLESRGCTVIRLPVSHTGIVNHQAYEASLHELNLPSIVSIMLVNNEIGSVQPIKEMAVQAHKVNACFHTDAVQAMGHIPIDVNDLHVDMLSASAHKFHGPKGMGFLYVRNGIKIAPLIYGGGQENGMRAGTENIAGIVGMAKALELSCKNMQSDREHIAKVRQAFLYAVREANIDCIVNKAESNVEGTISLSIKNANGEMIVNRLDLLGIAIATGSACNSRDMELSSVIKALHIPMEYAVGTVRISFSADNTIGDALIVAREIAKICV</sequence>